<evidence type="ECO:0000313" key="2">
    <source>
        <dbReference type="EMBL" id="EEF42608.1"/>
    </source>
</evidence>
<feature type="signal peptide" evidence="1">
    <location>
        <begin position="1"/>
        <end position="18"/>
    </location>
</feature>
<keyword evidence="3" id="KW-1185">Reference proteome</keyword>
<evidence type="ECO:0000313" key="3">
    <source>
        <dbReference type="Proteomes" id="UP000008311"/>
    </source>
</evidence>
<keyword evidence="1" id="KW-0732">Signal</keyword>
<dbReference type="InParanoid" id="B9S1E3"/>
<dbReference type="AlphaFoldDB" id="B9S1E3"/>
<feature type="chain" id="PRO_5002891463" description="Secreted protein" evidence="1">
    <location>
        <begin position="19"/>
        <end position="69"/>
    </location>
</feature>
<dbReference type="EMBL" id="EQ973843">
    <property type="protein sequence ID" value="EEF42608.1"/>
    <property type="molecule type" value="Genomic_DNA"/>
</dbReference>
<accession>B9S1E3</accession>
<dbReference type="Proteomes" id="UP000008311">
    <property type="component" value="Unassembled WGS sequence"/>
</dbReference>
<protein>
    <recommendedName>
        <fullName evidence="4">Secreted protein</fullName>
    </recommendedName>
</protein>
<evidence type="ECO:0008006" key="4">
    <source>
        <dbReference type="Google" id="ProtNLM"/>
    </source>
</evidence>
<proteinExistence type="predicted"/>
<gene>
    <name evidence="2" type="ORF">RCOM_1657390</name>
</gene>
<reference evidence="3" key="1">
    <citation type="journal article" date="2010" name="Nat. Biotechnol.">
        <title>Draft genome sequence of the oilseed species Ricinus communis.</title>
        <authorList>
            <person name="Chan A.P."/>
            <person name="Crabtree J."/>
            <person name="Zhao Q."/>
            <person name="Lorenzi H."/>
            <person name="Orvis J."/>
            <person name="Puiu D."/>
            <person name="Melake-Berhan A."/>
            <person name="Jones K.M."/>
            <person name="Redman J."/>
            <person name="Chen G."/>
            <person name="Cahoon E.B."/>
            <person name="Gedil M."/>
            <person name="Stanke M."/>
            <person name="Haas B.J."/>
            <person name="Wortman J.R."/>
            <person name="Fraser-Liggett C.M."/>
            <person name="Ravel J."/>
            <person name="Rabinowicz P.D."/>
        </authorList>
    </citation>
    <scope>NUCLEOTIDE SEQUENCE [LARGE SCALE GENOMIC DNA]</scope>
    <source>
        <strain evidence="3">cv. Hale</strain>
    </source>
</reference>
<sequence length="69" mass="7740">MRFSAFVSLLLKIASLCGNVPRSSRIPKIERGNQKCNCCRKALNKFECVIDKKTEKAREEPPAAAEESK</sequence>
<organism evidence="2 3">
    <name type="scientific">Ricinus communis</name>
    <name type="common">Castor bean</name>
    <dbReference type="NCBI Taxonomy" id="3988"/>
    <lineage>
        <taxon>Eukaryota</taxon>
        <taxon>Viridiplantae</taxon>
        <taxon>Streptophyta</taxon>
        <taxon>Embryophyta</taxon>
        <taxon>Tracheophyta</taxon>
        <taxon>Spermatophyta</taxon>
        <taxon>Magnoliopsida</taxon>
        <taxon>eudicotyledons</taxon>
        <taxon>Gunneridae</taxon>
        <taxon>Pentapetalae</taxon>
        <taxon>rosids</taxon>
        <taxon>fabids</taxon>
        <taxon>Malpighiales</taxon>
        <taxon>Euphorbiaceae</taxon>
        <taxon>Acalyphoideae</taxon>
        <taxon>Acalypheae</taxon>
        <taxon>Ricinus</taxon>
    </lineage>
</organism>
<name>B9S1E3_RICCO</name>
<evidence type="ECO:0000256" key="1">
    <source>
        <dbReference type="SAM" id="SignalP"/>
    </source>
</evidence>